<dbReference type="OrthoDB" id="516779at2"/>
<protein>
    <recommendedName>
        <fullName evidence="1">DUF1330 domain-containing protein</fullName>
    </recommendedName>
</protein>
<dbReference type="Pfam" id="PF07045">
    <property type="entry name" value="DUF1330"/>
    <property type="match status" value="1"/>
</dbReference>
<name>A0A1B8S8F2_9MYCO</name>
<dbReference type="EMBL" id="LFOE01000242">
    <property type="protein sequence ID" value="OBY29007.1"/>
    <property type="molecule type" value="Genomic_DNA"/>
</dbReference>
<dbReference type="Gene3D" id="3.30.70.100">
    <property type="match status" value="1"/>
</dbReference>
<gene>
    <name evidence="2" type="ORF">ACT18_25435</name>
</gene>
<accession>A0A1B8S8F2</accession>
<proteinExistence type="predicted"/>
<evidence type="ECO:0000313" key="3">
    <source>
        <dbReference type="Proteomes" id="UP000092668"/>
    </source>
</evidence>
<sequence length="95" mass="10507">MSLTFYALLWPHPGTAAALIAYEDKVLSLVADHGGKVLQRARSDGADGRPLEIQLFEFPTTETFDAYMADPRRTALAPDRDHAIAKIELINVQLI</sequence>
<feature type="domain" description="DUF1330" evidence="1">
    <location>
        <begin position="16"/>
        <end position="84"/>
    </location>
</feature>
<keyword evidence="3" id="KW-1185">Reference proteome</keyword>
<evidence type="ECO:0000259" key="1">
    <source>
        <dbReference type="Pfam" id="PF07045"/>
    </source>
</evidence>
<dbReference type="RefSeq" id="WP_065289963.1">
    <property type="nucleotide sequence ID" value="NZ_LFOE01000242.1"/>
</dbReference>
<comment type="caution">
    <text evidence="2">The sequence shown here is derived from an EMBL/GenBank/DDBJ whole genome shotgun (WGS) entry which is preliminary data.</text>
</comment>
<dbReference type="Proteomes" id="UP000092668">
    <property type="component" value="Unassembled WGS sequence"/>
</dbReference>
<organism evidence="2 3">
    <name type="scientific">Mycolicibacter kumamotonensis</name>
    <dbReference type="NCBI Taxonomy" id="354243"/>
    <lineage>
        <taxon>Bacteria</taxon>
        <taxon>Bacillati</taxon>
        <taxon>Actinomycetota</taxon>
        <taxon>Actinomycetes</taxon>
        <taxon>Mycobacteriales</taxon>
        <taxon>Mycobacteriaceae</taxon>
        <taxon>Mycolicibacter</taxon>
    </lineage>
</organism>
<dbReference type="InterPro" id="IPR010753">
    <property type="entry name" value="DUF1330"/>
</dbReference>
<dbReference type="AlphaFoldDB" id="A0A1B8S8F2"/>
<dbReference type="SUPFAM" id="SSF54909">
    <property type="entry name" value="Dimeric alpha+beta barrel"/>
    <property type="match status" value="1"/>
</dbReference>
<dbReference type="InterPro" id="IPR011008">
    <property type="entry name" value="Dimeric_a/b-barrel"/>
</dbReference>
<reference evidence="2 3" key="1">
    <citation type="submission" date="2015-06" db="EMBL/GenBank/DDBJ databases">
        <title>Genome sequence of Mycobacterium kumamotonense strain Roo.</title>
        <authorList>
            <person name="Greninger A.L."/>
            <person name="Cunningham G."/>
            <person name="Miller S."/>
        </authorList>
    </citation>
    <scope>NUCLEOTIDE SEQUENCE [LARGE SCALE GENOMIC DNA]</scope>
    <source>
        <strain evidence="2 3">Roo</strain>
    </source>
</reference>
<evidence type="ECO:0000313" key="2">
    <source>
        <dbReference type="EMBL" id="OBY29007.1"/>
    </source>
</evidence>